<dbReference type="InterPro" id="IPR010255">
    <property type="entry name" value="Haem_peroxidase_sf"/>
</dbReference>
<evidence type="ECO:0000313" key="2">
    <source>
        <dbReference type="Proteomes" id="UP000029227"/>
    </source>
</evidence>
<evidence type="ECO:0000313" key="1">
    <source>
        <dbReference type="EMBL" id="GAL03854.1"/>
    </source>
</evidence>
<dbReference type="SUPFAM" id="SSF48113">
    <property type="entry name" value="Heme-dependent peroxidases"/>
    <property type="match status" value="1"/>
</dbReference>
<dbReference type="GO" id="GO:0020037">
    <property type="term" value="F:heme binding"/>
    <property type="evidence" value="ECO:0007669"/>
    <property type="project" value="InterPro"/>
</dbReference>
<sequence>MDNQPTQWDNGFFEMLLNHDWQLTKSSGCMAVGTGVY</sequence>
<comment type="caution">
    <text evidence="1">The sequence shown here is derived from an EMBL/GenBank/DDBJ whole genome shotgun (WGS) entry which is preliminary data.</text>
</comment>
<dbReference type="EMBL" id="BBMN01000003">
    <property type="protein sequence ID" value="GAL03854.1"/>
    <property type="molecule type" value="Genomic_DNA"/>
</dbReference>
<name>A0A090QPV2_9GAMM</name>
<accession>A0A090QPV2</accession>
<dbReference type="AlphaFoldDB" id="A0A090QPV2"/>
<dbReference type="Proteomes" id="UP000029227">
    <property type="component" value="Unassembled WGS sequence"/>
</dbReference>
<dbReference type="GO" id="GO:0004601">
    <property type="term" value="F:peroxidase activity"/>
    <property type="evidence" value="ECO:0007669"/>
    <property type="project" value="InterPro"/>
</dbReference>
<reference evidence="1 2" key="1">
    <citation type="journal article" date="2014" name="Genome Announc.">
        <title>Draft Genome Sequences of Two Vibrionaceae Species, Vibrio ponticus C121 and Photobacterium aphoticum C119, Isolated as Coral Reef Microbiota.</title>
        <authorList>
            <person name="Al-saari N."/>
            <person name="Meirelles P.M."/>
            <person name="Mino S."/>
            <person name="Suda W."/>
            <person name="Oshima K."/>
            <person name="Hattori M."/>
            <person name="Ohkuma M."/>
            <person name="Thompson F.L."/>
            <person name="Gomez-Gil B."/>
            <person name="Sawabe T."/>
            <person name="Sawabe T."/>
        </authorList>
    </citation>
    <scope>NUCLEOTIDE SEQUENCE [LARGE SCALE GENOMIC DNA]</scope>
    <source>
        <strain evidence="1 2">JCM 19237</strain>
    </source>
</reference>
<gene>
    <name evidence="1" type="ORF">JCM19237_2005</name>
</gene>
<proteinExistence type="predicted"/>
<protein>
    <submittedName>
        <fullName evidence="1">Uncharacterized protein</fullName>
    </submittedName>
</protein>
<dbReference type="GO" id="GO:0006979">
    <property type="term" value="P:response to oxidative stress"/>
    <property type="evidence" value="ECO:0007669"/>
    <property type="project" value="InterPro"/>
</dbReference>
<organism evidence="1 2">
    <name type="scientific">Photobacterium aphoticum</name>
    <dbReference type="NCBI Taxonomy" id="754436"/>
    <lineage>
        <taxon>Bacteria</taxon>
        <taxon>Pseudomonadati</taxon>
        <taxon>Pseudomonadota</taxon>
        <taxon>Gammaproteobacteria</taxon>
        <taxon>Vibrionales</taxon>
        <taxon>Vibrionaceae</taxon>
        <taxon>Photobacterium</taxon>
    </lineage>
</organism>
<dbReference type="STRING" id="754436.JCM19237_2005"/>
<dbReference type="Gene3D" id="1.10.420.10">
    <property type="entry name" value="Peroxidase, domain 2"/>
    <property type="match status" value="1"/>
</dbReference>